<sequence length="148" mass="17347">DNRIYVTNIDSTVDDIDIITYFSKFGEIEKKDLELKCSIRLELIHKKKNAFITYINEEDAISALSSPTKNVLGKGDIHIELWKSKKEQKQEIKQNIESIYKDYNLKIKLPKSKIINEKSIFNCFKNCGQIYSIYIQKQKQFSTITVFI</sequence>
<feature type="non-terminal residue" evidence="3">
    <location>
        <position position="1"/>
    </location>
</feature>
<keyword evidence="1" id="KW-0694">RNA-binding</keyword>
<evidence type="ECO:0000313" key="4">
    <source>
        <dbReference type="Proteomes" id="UP000008076"/>
    </source>
</evidence>
<dbReference type="GO" id="GO:0003723">
    <property type="term" value="F:RNA binding"/>
    <property type="evidence" value="ECO:0007669"/>
    <property type="project" value="UniProtKB-UniRule"/>
</dbReference>
<dbReference type="KEGG" id="edi:EDI_347720"/>
<dbReference type="GeneID" id="5886674"/>
<dbReference type="AlphaFoldDB" id="B0EUI5"/>
<dbReference type="SUPFAM" id="SSF54928">
    <property type="entry name" value="RNA-binding domain, RBD"/>
    <property type="match status" value="1"/>
</dbReference>
<evidence type="ECO:0000256" key="1">
    <source>
        <dbReference type="PROSITE-ProRule" id="PRU00176"/>
    </source>
</evidence>
<evidence type="ECO:0000259" key="2">
    <source>
        <dbReference type="PROSITE" id="PS50102"/>
    </source>
</evidence>
<dbReference type="InterPro" id="IPR012677">
    <property type="entry name" value="Nucleotide-bd_a/b_plait_sf"/>
</dbReference>
<evidence type="ECO:0000313" key="3">
    <source>
        <dbReference type="EMBL" id="EDR21811.1"/>
    </source>
</evidence>
<dbReference type="OrthoDB" id="19742at2759"/>
<dbReference type="VEuPathDB" id="AmoebaDB:EDI_347720"/>
<protein>
    <recommendedName>
        <fullName evidence="2">RRM domain-containing protein</fullName>
    </recommendedName>
</protein>
<dbReference type="Gene3D" id="3.30.70.330">
    <property type="match status" value="1"/>
</dbReference>
<dbReference type="Pfam" id="PF00076">
    <property type="entry name" value="RRM_1"/>
    <property type="match status" value="1"/>
</dbReference>
<dbReference type="SMART" id="SM00360">
    <property type="entry name" value="RRM"/>
    <property type="match status" value="1"/>
</dbReference>
<dbReference type="Proteomes" id="UP000008076">
    <property type="component" value="Unassembled WGS sequence"/>
</dbReference>
<name>B0EUI5_ENTDS</name>
<accession>B0EUI5</accession>
<organism evidence="4">
    <name type="scientific">Entamoeba dispar (strain ATCC PRA-260 / SAW760)</name>
    <dbReference type="NCBI Taxonomy" id="370354"/>
    <lineage>
        <taxon>Eukaryota</taxon>
        <taxon>Amoebozoa</taxon>
        <taxon>Evosea</taxon>
        <taxon>Archamoebae</taxon>
        <taxon>Mastigamoebida</taxon>
        <taxon>Entamoebidae</taxon>
        <taxon>Entamoeba</taxon>
    </lineage>
</organism>
<dbReference type="EMBL" id="DS550895">
    <property type="protein sequence ID" value="EDR21811.1"/>
    <property type="molecule type" value="Genomic_DNA"/>
</dbReference>
<dbReference type="InterPro" id="IPR035979">
    <property type="entry name" value="RBD_domain_sf"/>
</dbReference>
<keyword evidence="4" id="KW-1185">Reference proteome</keyword>
<dbReference type="FunFam" id="3.30.70.330:FF:000708">
    <property type="entry name" value="Polyadenylate-binding protein, putative"/>
    <property type="match status" value="1"/>
</dbReference>
<proteinExistence type="predicted"/>
<gene>
    <name evidence="3" type="ORF">EDI_347720</name>
</gene>
<dbReference type="InterPro" id="IPR000504">
    <property type="entry name" value="RRM_dom"/>
</dbReference>
<dbReference type="PROSITE" id="PS50102">
    <property type="entry name" value="RRM"/>
    <property type="match status" value="1"/>
</dbReference>
<feature type="non-terminal residue" evidence="3">
    <location>
        <position position="148"/>
    </location>
</feature>
<feature type="domain" description="RRM" evidence="2">
    <location>
        <begin position="2"/>
        <end position="84"/>
    </location>
</feature>
<dbReference type="eggNOG" id="KOG0123">
    <property type="taxonomic scope" value="Eukaryota"/>
</dbReference>
<reference evidence="4" key="1">
    <citation type="submission" date="2007-12" db="EMBL/GenBank/DDBJ databases">
        <title>Annotation of Entamoeba dispar SAW760.</title>
        <authorList>
            <person name="Lorenzi H."/>
            <person name="Inman J."/>
            <person name="Schobel S."/>
            <person name="Amedeo P."/>
            <person name="Caler E."/>
        </authorList>
    </citation>
    <scope>NUCLEOTIDE SEQUENCE [LARGE SCALE GENOMIC DNA]</scope>
    <source>
        <strain evidence="4">ATCC PRA-260 / SAW760</strain>
    </source>
</reference>
<dbReference type="RefSeq" id="XP_001741723.1">
    <property type="nucleotide sequence ID" value="XM_001741671.1"/>
</dbReference>